<keyword evidence="3" id="KW-1185">Reference proteome</keyword>
<accession>A0A4Q2SM21</accession>
<sequence length="256" mass="28624">MSALDVLDAVSLEELNDAAELLVRVDRKYVIPAAELDAVVTGIDALRVLEIDGRRESRYVSTYLDTVGLDSWTAAAHRRRRRWKVRTRAYADTGERWLEVKTRGPRGTTVKERLPHDGTEVTGPATEWVRDRLAAASVHDVDPSGLVATLDTGYRRTTLMLPADGGRATVDRDLRWVSGHGTAEVGDVLVVETKSGSHRRGPLDRRLWELGHRPVRISKYGTGLALLTPDLQRNRWHRVTSRHLADHLTLHEGVLA</sequence>
<dbReference type="AlphaFoldDB" id="A0A4Q2SM21"/>
<dbReference type="EMBL" id="SDWU01000001">
    <property type="protein sequence ID" value="RYC05184.1"/>
    <property type="molecule type" value="Genomic_DNA"/>
</dbReference>
<organism evidence="2 3">
    <name type="scientific">Nocardioides ganghwensis</name>
    <dbReference type="NCBI Taxonomy" id="252230"/>
    <lineage>
        <taxon>Bacteria</taxon>
        <taxon>Bacillati</taxon>
        <taxon>Actinomycetota</taxon>
        <taxon>Actinomycetes</taxon>
        <taxon>Propionibacteriales</taxon>
        <taxon>Nocardioidaceae</taxon>
        <taxon>Nocardioides</taxon>
    </lineage>
</organism>
<feature type="domain" description="VTC" evidence="1">
    <location>
        <begin position="24"/>
        <end position="227"/>
    </location>
</feature>
<evidence type="ECO:0000313" key="2">
    <source>
        <dbReference type="EMBL" id="RYC05184.1"/>
    </source>
</evidence>
<proteinExistence type="predicted"/>
<dbReference type="OrthoDB" id="148766at2"/>
<evidence type="ECO:0000259" key="1">
    <source>
        <dbReference type="Pfam" id="PF09359"/>
    </source>
</evidence>
<comment type="caution">
    <text evidence="2">The sequence shown here is derived from an EMBL/GenBank/DDBJ whole genome shotgun (WGS) entry which is preliminary data.</text>
</comment>
<gene>
    <name evidence="2" type="ORF">EUA07_01450</name>
</gene>
<dbReference type="RefSeq" id="WP_129453206.1">
    <property type="nucleotide sequence ID" value="NZ_JACXYX010000003.1"/>
</dbReference>
<name>A0A4Q2SM21_9ACTN</name>
<dbReference type="Pfam" id="PF09359">
    <property type="entry name" value="VTC"/>
    <property type="match status" value="1"/>
</dbReference>
<evidence type="ECO:0000313" key="3">
    <source>
        <dbReference type="Proteomes" id="UP000293291"/>
    </source>
</evidence>
<dbReference type="Proteomes" id="UP000293291">
    <property type="component" value="Unassembled WGS sequence"/>
</dbReference>
<protein>
    <submittedName>
        <fullName evidence="2">VTC domain-containing protein</fullName>
    </submittedName>
</protein>
<reference evidence="2 3" key="1">
    <citation type="submission" date="2019-01" db="EMBL/GenBank/DDBJ databases">
        <title>Novel species of Nocardioides.</title>
        <authorList>
            <person name="Liu Q."/>
            <person name="Xin Y.-H."/>
        </authorList>
    </citation>
    <scope>NUCLEOTIDE SEQUENCE [LARGE SCALE GENOMIC DNA]</scope>
    <source>
        <strain evidence="2 3">CGMCC 4.6875</strain>
    </source>
</reference>
<dbReference type="InterPro" id="IPR018966">
    <property type="entry name" value="VTC_domain"/>
</dbReference>